<dbReference type="PANTHER" id="PTHR48080">
    <property type="entry name" value="D-GALACTONATE DEHYDRATASE-RELATED"/>
    <property type="match status" value="1"/>
</dbReference>
<dbReference type="SMART" id="SM00922">
    <property type="entry name" value="MR_MLE"/>
    <property type="match status" value="1"/>
</dbReference>
<dbReference type="Gene3D" id="3.20.20.120">
    <property type="entry name" value="Enolase-like C-terminal domain"/>
    <property type="match status" value="1"/>
</dbReference>
<dbReference type="EMBL" id="JBEWSZ010000015">
    <property type="protein sequence ID" value="MET2832904.1"/>
    <property type="molecule type" value="Genomic_DNA"/>
</dbReference>
<feature type="domain" description="Mandelate racemase/muconate lactonizing enzyme C-terminal" evidence="1">
    <location>
        <begin position="97"/>
        <end position="199"/>
    </location>
</feature>
<evidence type="ECO:0000313" key="2">
    <source>
        <dbReference type="EMBL" id="MET2832904.1"/>
    </source>
</evidence>
<dbReference type="Proteomes" id="UP001548832">
    <property type="component" value="Unassembled WGS sequence"/>
</dbReference>
<dbReference type="SUPFAM" id="SSF54826">
    <property type="entry name" value="Enolase N-terminal domain-like"/>
    <property type="match status" value="1"/>
</dbReference>
<comment type="caution">
    <text evidence="2">The sequence shown here is derived from an EMBL/GenBank/DDBJ whole genome shotgun (WGS) entry which is preliminary data.</text>
</comment>
<dbReference type="RefSeq" id="WP_354465110.1">
    <property type="nucleotide sequence ID" value="NZ_JBEWSZ010000015.1"/>
</dbReference>
<sequence length="345" mass="38094">MSLAAFLTPESHSTCRPVGASVLGQRLESPADIADITRRVWQDSMNVLQAPHIYSGVEMALWDLLGKRYEEPVYRLLGYDKAFAKQPYVVVPFAAVPEQTFERMRHIRQAGYRAVKTGWSGFGHGNIASDLSQLAAAREGLGADARLFIDAARIWGCDVVAAKRYCPLFDQFSIEWVEEPFDPTALNAYADFAAHHGRMRLAAGENIHSIQQAQQLLNIAGIGVIQIDCGRVGGIGAAKEIAQYADLRCARYINHTYTSHLALSASLQAYAGLERQDLCEYPMDPTSLSWSICREHLLVGGDGEVTIPNAPGLGITISLDDLQRYVVDLEIRIGRTTLYRTPSIR</sequence>
<protein>
    <submittedName>
        <fullName evidence="2">Enolase C-terminal domain-like protein</fullName>
    </submittedName>
</protein>
<dbReference type="Pfam" id="PF13378">
    <property type="entry name" value="MR_MLE_C"/>
    <property type="match status" value="1"/>
</dbReference>
<organism evidence="2 3">
    <name type="scientific">Mesorhizobium shangrilense</name>
    <dbReference type="NCBI Taxonomy" id="460060"/>
    <lineage>
        <taxon>Bacteria</taxon>
        <taxon>Pseudomonadati</taxon>
        <taxon>Pseudomonadota</taxon>
        <taxon>Alphaproteobacteria</taxon>
        <taxon>Hyphomicrobiales</taxon>
        <taxon>Phyllobacteriaceae</taxon>
        <taxon>Mesorhizobium</taxon>
    </lineage>
</organism>
<proteinExistence type="predicted"/>
<evidence type="ECO:0000259" key="1">
    <source>
        <dbReference type="SMART" id="SM00922"/>
    </source>
</evidence>
<dbReference type="SUPFAM" id="SSF51604">
    <property type="entry name" value="Enolase C-terminal domain-like"/>
    <property type="match status" value="1"/>
</dbReference>
<dbReference type="InterPro" id="IPR013341">
    <property type="entry name" value="Mandelate_racemase_N_dom"/>
</dbReference>
<gene>
    <name evidence="2" type="ORF">ABVQ20_38990</name>
</gene>
<dbReference type="InterPro" id="IPR029017">
    <property type="entry name" value="Enolase-like_N"/>
</dbReference>
<reference evidence="2 3" key="1">
    <citation type="submission" date="2024-06" db="EMBL/GenBank/DDBJ databases">
        <authorList>
            <person name="Kim D.-U."/>
        </authorList>
    </citation>
    <scope>NUCLEOTIDE SEQUENCE [LARGE SCALE GENOMIC DNA]</scope>
    <source>
        <strain evidence="2 3">KACC15460</strain>
    </source>
</reference>
<dbReference type="Pfam" id="PF02746">
    <property type="entry name" value="MR_MLE_N"/>
    <property type="match status" value="1"/>
</dbReference>
<keyword evidence="3" id="KW-1185">Reference proteome</keyword>
<dbReference type="InterPro" id="IPR013342">
    <property type="entry name" value="Mandelate_racemase_C"/>
</dbReference>
<dbReference type="InterPro" id="IPR036849">
    <property type="entry name" value="Enolase-like_C_sf"/>
</dbReference>
<dbReference type="InterPro" id="IPR029065">
    <property type="entry name" value="Enolase_C-like"/>
</dbReference>
<accession>A0ABV2DSE7</accession>
<name>A0ABV2DSE7_9HYPH</name>
<dbReference type="SFLD" id="SFLDS00001">
    <property type="entry name" value="Enolase"/>
    <property type="match status" value="1"/>
</dbReference>
<dbReference type="Gene3D" id="3.30.390.10">
    <property type="entry name" value="Enolase-like, N-terminal domain"/>
    <property type="match status" value="1"/>
</dbReference>
<dbReference type="InterPro" id="IPR034593">
    <property type="entry name" value="DgoD-like"/>
</dbReference>
<evidence type="ECO:0000313" key="3">
    <source>
        <dbReference type="Proteomes" id="UP001548832"/>
    </source>
</evidence>